<evidence type="ECO:0000313" key="2">
    <source>
        <dbReference type="EMBL" id="EPS35135.1"/>
    </source>
</evidence>
<dbReference type="Gene3D" id="1.25.40.10">
    <property type="entry name" value="Tetratricopeptide repeat domain"/>
    <property type="match status" value="1"/>
</dbReference>
<dbReference type="OrthoDB" id="20872at2759"/>
<keyword evidence="3" id="KW-1185">Reference proteome</keyword>
<feature type="region of interest" description="Disordered" evidence="1">
    <location>
        <begin position="164"/>
        <end position="205"/>
    </location>
</feature>
<accession>S7ZWJ3</accession>
<gene>
    <name evidence="2" type="ORF">H072_11447</name>
</gene>
<reference evidence="2 3" key="1">
    <citation type="journal article" date="2013" name="PLoS Genet.">
        <title>Genomic mechanisms accounting for the adaptation to parasitism in nematode-trapping fungi.</title>
        <authorList>
            <person name="Meerupati T."/>
            <person name="Andersson K.M."/>
            <person name="Friman E."/>
            <person name="Kumar D."/>
            <person name="Tunlid A."/>
            <person name="Ahren D."/>
        </authorList>
    </citation>
    <scope>NUCLEOTIDE SEQUENCE [LARGE SCALE GENOMIC DNA]</scope>
    <source>
        <strain evidence="2 3">CBS 200.50</strain>
    </source>
</reference>
<dbReference type="STRING" id="1284197.S7ZWJ3"/>
<evidence type="ECO:0000256" key="1">
    <source>
        <dbReference type="SAM" id="MobiDB-lite"/>
    </source>
</evidence>
<feature type="compositionally biased region" description="Low complexity" evidence="1">
    <location>
        <begin position="180"/>
        <end position="195"/>
    </location>
</feature>
<comment type="caution">
    <text evidence="2">The sequence shown here is derived from an EMBL/GenBank/DDBJ whole genome shotgun (WGS) entry which is preliminary data.</text>
</comment>
<dbReference type="OMA" id="WPYINEV"/>
<dbReference type="eggNOG" id="KOG1124">
    <property type="taxonomic scope" value="Eukaryota"/>
</dbReference>
<organism evidence="2 3">
    <name type="scientific">Dactylellina haptotyla (strain CBS 200.50)</name>
    <name type="common">Nematode-trapping fungus</name>
    <name type="synonym">Monacrosporium haptotylum</name>
    <dbReference type="NCBI Taxonomy" id="1284197"/>
    <lineage>
        <taxon>Eukaryota</taxon>
        <taxon>Fungi</taxon>
        <taxon>Dikarya</taxon>
        <taxon>Ascomycota</taxon>
        <taxon>Pezizomycotina</taxon>
        <taxon>Orbiliomycetes</taxon>
        <taxon>Orbiliales</taxon>
        <taxon>Orbiliaceae</taxon>
        <taxon>Dactylellina</taxon>
    </lineage>
</organism>
<sequence>MDYTRLSQPIADTFAKVSAIFATIEAPPPWNTELNKFSVWGNAAGIGPYGPRSPAFADEVIREDVLASLQYFEEDFADDRGLPIRTGLTHKKKGGGVFKKGLKKLAGKGSSNSEGGQKLVVQFPDVWASKMALISQEIDALRVIVPVDESGMSTVTTGMGGLAVSGQQPPMPVPPPAPPTAAATASATAAAASTANDEPSEAEQERMWAEMDKLEEFIRVKDKGALGVILSPSTNYSTRVRVSVYYDDENTSKFWQDEAMGYVKMGHGSFELYHRRRYMKPSTSKYSTDTDEDSVLFDVESNPKYENINPGTCTLEGFGMEAWDYELAFGRPRDNTCFVSYATLPDVSAKQLIRRMDEFQKSIGSKFGWTPKKDKHDLEEFFGNMGITYYVNVPDNSPMRIGDLYQQMNRRDIFTDFTSVSSISTQWSQPRGEGVMGVWNFLYQLVLAKELALRLLNIADGSYSGFTARVLASLTVQDLWLSNVRIELSEPPIAAELLHKAKTPEEAAEVEKHMNHGHEAAKTGQWQVAVDEYTEAMKIDNSVSMYSTYRALAYMALSKHEHAHDDATAAVRLNPKDKLAWSAMGDAGVGIGNLTRAKEAYQNALALAGGVDEAIKKKLDDVTKKINERIDAINKEANENLAFTLEKKHNDEKFDIAGRTVEFHSKIHERQVEGLILFAERIKWPWVHEVREAAEDVYGKIRGGAITPFHVVDWIFGLTLPGEWMSLKIMSALVLLTESVKKEGIAPYYDCGFVTKQKSYHRIRNVLGRVLGCLPGVISLCGWIGPCPPVAFDPPLPEGIGAGKKGKHIRVKARKIGLVDPPDPADNVIRIGGGGSHLALRPNPGEDFDKYVLEIKDPDNWVAPPVPQKTTSTTKLLEIILKALPLESGVDTSDPDNVERNTEYRATLKFDVDGEPVSYSLYTNPVFATPPSCSGGTKGVHEIHKRELSQYQNSIDAEKLKEYTLEDEDVVLINATGTGAEVLARAWCAERGRAAVIRRIGGPCLACTMKTVVELKQKVVIWVS</sequence>
<dbReference type="PANTHER" id="PTHR42345:SF2">
    <property type="entry name" value="HELICASE-LIKE PROTEIN"/>
    <property type="match status" value="1"/>
</dbReference>
<evidence type="ECO:0000313" key="3">
    <source>
        <dbReference type="Proteomes" id="UP000015100"/>
    </source>
</evidence>
<name>S7ZWJ3_DACHA</name>
<feature type="compositionally biased region" description="Pro residues" evidence="1">
    <location>
        <begin position="169"/>
        <end position="179"/>
    </location>
</feature>
<dbReference type="AlphaFoldDB" id="S7ZWJ3"/>
<dbReference type="InterPro" id="IPR011990">
    <property type="entry name" value="TPR-like_helical_dom_sf"/>
</dbReference>
<dbReference type="Proteomes" id="UP000015100">
    <property type="component" value="Unassembled WGS sequence"/>
</dbReference>
<dbReference type="SUPFAM" id="SSF48452">
    <property type="entry name" value="TPR-like"/>
    <property type="match status" value="1"/>
</dbReference>
<dbReference type="PANTHER" id="PTHR42345">
    <property type="entry name" value="TPR_REGION DOMAIN-CONTAINING PROTEIN"/>
    <property type="match status" value="1"/>
</dbReference>
<proteinExistence type="predicted"/>
<reference evidence="3" key="2">
    <citation type="submission" date="2013-04" db="EMBL/GenBank/DDBJ databases">
        <title>Genomic mechanisms accounting for the adaptation to parasitism in nematode-trapping fungi.</title>
        <authorList>
            <person name="Ahren D.G."/>
        </authorList>
    </citation>
    <scope>NUCLEOTIDE SEQUENCE [LARGE SCALE GENOMIC DNA]</scope>
    <source>
        <strain evidence="3">CBS 200.50</strain>
    </source>
</reference>
<dbReference type="EMBL" id="AQGS01001233">
    <property type="protein sequence ID" value="EPS35135.1"/>
    <property type="molecule type" value="Genomic_DNA"/>
</dbReference>
<dbReference type="HOGENOM" id="CLU_011377_0_0_1"/>
<protein>
    <submittedName>
        <fullName evidence="2">Uncharacterized protein</fullName>
    </submittedName>
</protein>